<dbReference type="HOGENOM" id="CLU_2590380_0_0_1"/>
<protein>
    <submittedName>
        <fullName evidence="2">Uncharacterized protein</fullName>
    </submittedName>
</protein>
<evidence type="ECO:0000256" key="1">
    <source>
        <dbReference type="SAM" id="MobiDB-lite"/>
    </source>
</evidence>
<keyword evidence="3" id="KW-1185">Reference proteome</keyword>
<sequence length="80" mass="8847">MPEPQFDASRYETPTGLVRGRSVKKTRRGAMSLQGVDTQAREKPNETADYDVEHAAAWPVQARTDVSEMTLGSRARGRLG</sequence>
<evidence type="ECO:0000313" key="3">
    <source>
        <dbReference type="Proteomes" id="UP000016923"/>
    </source>
</evidence>
<evidence type="ECO:0000313" key="2">
    <source>
        <dbReference type="EMBL" id="EPE03430.1"/>
    </source>
</evidence>
<name>S3CRY6_OPHP1</name>
<dbReference type="VEuPathDB" id="FungiDB:F503_07733"/>
<reference evidence="2 3" key="1">
    <citation type="journal article" date="2013" name="BMC Genomics">
        <title>The genome and transcriptome of the pine saprophyte Ophiostoma piceae, and a comparison with the bark beetle-associated pine pathogen Grosmannia clavigera.</title>
        <authorList>
            <person name="Haridas S."/>
            <person name="Wang Y."/>
            <person name="Lim L."/>
            <person name="Massoumi Alamouti S."/>
            <person name="Jackman S."/>
            <person name="Docking R."/>
            <person name="Robertson G."/>
            <person name="Birol I."/>
            <person name="Bohlmann J."/>
            <person name="Breuil C."/>
        </authorList>
    </citation>
    <scope>NUCLEOTIDE SEQUENCE [LARGE SCALE GENOMIC DNA]</scope>
    <source>
        <strain evidence="2 3">UAMH 11346</strain>
    </source>
</reference>
<feature type="region of interest" description="Disordered" evidence="1">
    <location>
        <begin position="23"/>
        <end position="43"/>
    </location>
</feature>
<gene>
    <name evidence="2" type="ORF">F503_07733</name>
</gene>
<proteinExistence type="predicted"/>
<dbReference type="EMBL" id="KE148168">
    <property type="protein sequence ID" value="EPE03430.1"/>
    <property type="molecule type" value="Genomic_DNA"/>
</dbReference>
<dbReference type="AlphaFoldDB" id="S3CRY6"/>
<dbReference type="Proteomes" id="UP000016923">
    <property type="component" value="Unassembled WGS sequence"/>
</dbReference>
<organism evidence="2 3">
    <name type="scientific">Ophiostoma piceae (strain UAMH 11346)</name>
    <name type="common">Sap stain fungus</name>
    <dbReference type="NCBI Taxonomy" id="1262450"/>
    <lineage>
        <taxon>Eukaryota</taxon>
        <taxon>Fungi</taxon>
        <taxon>Dikarya</taxon>
        <taxon>Ascomycota</taxon>
        <taxon>Pezizomycotina</taxon>
        <taxon>Sordariomycetes</taxon>
        <taxon>Sordariomycetidae</taxon>
        <taxon>Ophiostomatales</taxon>
        <taxon>Ophiostomataceae</taxon>
        <taxon>Ophiostoma</taxon>
    </lineage>
</organism>
<accession>S3CRY6</accession>